<feature type="compositionally biased region" description="Low complexity" evidence="2">
    <location>
        <begin position="419"/>
        <end position="438"/>
    </location>
</feature>
<dbReference type="GO" id="GO:0005044">
    <property type="term" value="F:scavenger receptor activity"/>
    <property type="evidence" value="ECO:0007669"/>
    <property type="project" value="InterPro"/>
</dbReference>
<dbReference type="PANTHER" id="PTHR24043">
    <property type="entry name" value="SCAVENGER RECEPTOR CLASS F"/>
    <property type="match status" value="1"/>
</dbReference>
<keyword evidence="3" id="KW-0812">Transmembrane</keyword>
<keyword evidence="3" id="KW-1133">Transmembrane helix</keyword>
<organism evidence="5 6">
    <name type="scientific">Plakobranchus ocellatus</name>
    <dbReference type="NCBI Taxonomy" id="259542"/>
    <lineage>
        <taxon>Eukaryota</taxon>
        <taxon>Metazoa</taxon>
        <taxon>Spiralia</taxon>
        <taxon>Lophotrochozoa</taxon>
        <taxon>Mollusca</taxon>
        <taxon>Gastropoda</taxon>
        <taxon>Heterobranchia</taxon>
        <taxon>Euthyneura</taxon>
        <taxon>Panpulmonata</taxon>
        <taxon>Sacoglossa</taxon>
        <taxon>Placobranchoidea</taxon>
        <taxon>Plakobranchidae</taxon>
        <taxon>Plakobranchus</taxon>
    </lineage>
</organism>
<dbReference type="CDD" id="cd00055">
    <property type="entry name" value="EGF_Lam"/>
    <property type="match status" value="1"/>
</dbReference>
<feature type="chain" id="PRO_5043932373" evidence="4">
    <location>
        <begin position="21"/>
        <end position="1586"/>
    </location>
</feature>
<protein>
    <submittedName>
        <fullName evidence="5">Multiple epidermal growth factor-like domains 6</fullName>
    </submittedName>
</protein>
<feature type="region of interest" description="Disordered" evidence="2">
    <location>
        <begin position="1459"/>
        <end position="1508"/>
    </location>
</feature>
<dbReference type="EMBL" id="BLXT01003725">
    <property type="protein sequence ID" value="GFO03402.1"/>
    <property type="molecule type" value="Genomic_DNA"/>
</dbReference>
<keyword evidence="3" id="KW-0472">Membrane</keyword>
<feature type="compositionally biased region" description="Polar residues" evidence="2">
    <location>
        <begin position="1327"/>
        <end position="1337"/>
    </location>
</feature>
<evidence type="ECO:0000256" key="2">
    <source>
        <dbReference type="SAM" id="MobiDB-lite"/>
    </source>
</evidence>
<dbReference type="InterPro" id="IPR042635">
    <property type="entry name" value="MEGF10/SREC1/2-like"/>
</dbReference>
<evidence type="ECO:0000313" key="6">
    <source>
        <dbReference type="Proteomes" id="UP000735302"/>
    </source>
</evidence>
<dbReference type="InterPro" id="IPR002049">
    <property type="entry name" value="LE_dom"/>
</dbReference>
<sequence>MVIDTLFLLLFLGLVNKIQLLPTALGAVCPPGFRPPDCIHQCPRGHYGLGCASLCPITCITPTCRPDTGKCFRCRPGFQGPKCDFKCDPGRFGQDCLQKCSVNCLKRRCDVFTGACPGCVPGFFGTLCDQVAPESSGINFAHDSSRSGWRYPNSSRLFSAVAELEAEAARVRRLREKDQDERQSFFTAITLVSAILPICLVGACLYLLREKIQKMYSGLLKRKRWAATRDGFFTKTIIPRSKSRFIPKKSMGLYSAPVSHKNLSTDAENNHDVKLQEKEAIDIPPSSRELHTLVKWSNERAGRKRLSLPACDEQQNTEDQFAQEFAKEDVSVLDVDIDTTVPLGYLDTKRGGFSLKKISVWRKFLHKVLRWRRHEFLPQQMAIKRLCEPDTGNSARFHATLNPRAEETPENPEGDANCSDQDTTDSSTTASSSSTSSQVLVQEIGCNTEANLREQTSFLQQVGVAESEKRVKTTKDEPNLQRQHGYEEPVSKNQLINSLEHLKTVYAEGQLYDINSFKSLSPSKRWIGVKQKMAHMFKGVLGKKPSDKLTSQLKNMGGDMYKLGNCETRFYHSPPKNLSEVTRPCDGCRRVPDDIRYVQTVLDHIKTILEVRSSPNEQITTSNRIPEDEEEETNFHKDDAAQGDAESHLRPWNYLFSAGQGLGLPHTTDKLTKTNLAKLNCFPKADKLIQSYETSNTIRNVANFSSTTHNMFRDRRLQQKATDETLNHLHFSAQESGDGGVPSVLEVNNERWGTSNNKKSDKILFASEEAECTDQCADAIIKCERGQSPGQIRWFDCDTQTDTVENELKTCRLADETVIAQNCKENVSSTPNFEGSDYFPRTESDDDAMVHPTVLPTVRQDEKPPKQSMEKGGEEHDESLKSAKWNKCSVGADFTHEKLTPQDSSVEIIFEAKSCPMVFVDFNKNVSPKNNSFVNHKKEVDVLKGSALPRPATHLEMTAEESKCRPPSHFCRSHPRNESFKMSPLQVKEDNHTFNCRKPAISEFNLLTQSTLAMKANISCSSTLPSEGFTSKPSSAEKDRVCSKEESCLAAGLLEMKSESPNTSKRERRTEQLSGAKATDGQPQPRDSILGLPTIDSSAGIEKSHQINTVNSNSFATSQEKQTLITAAQLKGQNAMVFSAKRASKASSVWKDSCVVVNEYRIPRDFRITRYGHPSTQTQLQSQHKRITNALSKGYNGCKNREREQISTKEASVRCLHSHLTLDKNFPDLTQEILSSESFEEFKSCRRGVCTEIIEISETSWSASTQELTPSNQKQTLRDCSSLSAKKEMSSADYSMQFKDIQLNITCETQNQMPRKLSPKKTKHFSSESACTINSKSHNNDVQKDSHEKNKYPLPTLLENSLHHGDRGSKPSEHVMDEAFKKACRPAGTYAVKGSVEMFAPSGMTVKDSEDFNSIEETSSERFYDALETTKSIVLRQPQILRSPNVVHGRSRRDKANKMYGFAPENSSPFPKRYRSNSQPVEQHRSDSRSHSRLRFMKDSDLKPENQERHAKYQNHQAGISFRFARPKNTKSFSDRGEHLRTKDIRGIKFPCHKHRSQSYHKKKDSALGLKSKAMHTTGEKPQTVR</sequence>
<feature type="signal peptide" evidence="4">
    <location>
        <begin position="1"/>
        <end position="20"/>
    </location>
</feature>
<keyword evidence="1" id="KW-0245">EGF-like domain</keyword>
<evidence type="ECO:0000256" key="4">
    <source>
        <dbReference type="SAM" id="SignalP"/>
    </source>
</evidence>
<dbReference type="SUPFAM" id="SSF57184">
    <property type="entry name" value="Growth factor receptor domain"/>
    <property type="match status" value="1"/>
</dbReference>
<feature type="compositionally biased region" description="Basic and acidic residues" evidence="2">
    <location>
        <begin position="466"/>
        <end position="485"/>
    </location>
</feature>
<evidence type="ECO:0000256" key="1">
    <source>
        <dbReference type="ARBA" id="ARBA00022536"/>
    </source>
</evidence>
<accession>A0AAV4A929</accession>
<keyword evidence="6" id="KW-1185">Reference proteome</keyword>
<gene>
    <name evidence="5" type="ORF">PoB_002990700</name>
</gene>
<feature type="region of interest" description="Disordered" evidence="2">
    <location>
        <begin position="859"/>
        <end position="880"/>
    </location>
</feature>
<reference evidence="5 6" key="1">
    <citation type="journal article" date="2021" name="Elife">
        <title>Chloroplast acquisition without the gene transfer in kleptoplastic sea slugs, Plakobranchus ocellatus.</title>
        <authorList>
            <person name="Maeda T."/>
            <person name="Takahashi S."/>
            <person name="Yoshida T."/>
            <person name="Shimamura S."/>
            <person name="Takaki Y."/>
            <person name="Nagai Y."/>
            <person name="Toyoda A."/>
            <person name="Suzuki Y."/>
            <person name="Arimoto A."/>
            <person name="Ishii H."/>
            <person name="Satoh N."/>
            <person name="Nishiyama T."/>
            <person name="Hasebe M."/>
            <person name="Maruyama T."/>
            <person name="Minagawa J."/>
            <person name="Obokata J."/>
            <person name="Shigenobu S."/>
        </authorList>
    </citation>
    <scope>NUCLEOTIDE SEQUENCE [LARGE SCALE GENOMIC DNA]</scope>
</reference>
<dbReference type="Proteomes" id="UP000735302">
    <property type="component" value="Unassembled WGS sequence"/>
</dbReference>
<comment type="caution">
    <text evidence="5">The sequence shown here is derived from an EMBL/GenBank/DDBJ whole genome shotgun (WGS) entry which is preliminary data.</text>
</comment>
<dbReference type="PANTHER" id="PTHR24043:SF8">
    <property type="entry name" value="EGF-LIKE DOMAIN-CONTAINING PROTEIN"/>
    <property type="match status" value="1"/>
</dbReference>
<proteinExistence type="predicted"/>
<feature type="region of interest" description="Disordered" evidence="2">
    <location>
        <begin position="1053"/>
        <end position="1094"/>
    </location>
</feature>
<feature type="region of interest" description="Disordered" evidence="2">
    <location>
        <begin position="402"/>
        <end position="438"/>
    </location>
</feature>
<evidence type="ECO:0000313" key="5">
    <source>
        <dbReference type="EMBL" id="GFO03402.1"/>
    </source>
</evidence>
<feature type="region of interest" description="Disordered" evidence="2">
    <location>
        <begin position="463"/>
        <end position="485"/>
    </location>
</feature>
<feature type="region of interest" description="Disordered" evidence="2">
    <location>
        <begin position="1544"/>
        <end position="1586"/>
    </location>
</feature>
<dbReference type="InterPro" id="IPR009030">
    <property type="entry name" value="Growth_fac_rcpt_cys_sf"/>
</dbReference>
<feature type="transmembrane region" description="Helical" evidence="3">
    <location>
        <begin position="185"/>
        <end position="208"/>
    </location>
</feature>
<dbReference type="Gene3D" id="2.170.300.10">
    <property type="entry name" value="Tie2 ligand-binding domain superfamily"/>
    <property type="match status" value="1"/>
</dbReference>
<name>A0AAV4A929_9GAST</name>
<evidence type="ECO:0000256" key="3">
    <source>
        <dbReference type="SAM" id="Phobius"/>
    </source>
</evidence>
<feature type="region of interest" description="Disordered" evidence="2">
    <location>
        <begin position="1311"/>
        <end position="1348"/>
    </location>
</feature>
<feature type="compositionally biased region" description="Basic residues" evidence="2">
    <location>
        <begin position="1551"/>
        <end position="1564"/>
    </location>
</feature>
<feature type="compositionally biased region" description="Basic and acidic residues" evidence="2">
    <location>
        <begin position="1482"/>
        <end position="1508"/>
    </location>
</feature>
<feature type="compositionally biased region" description="Basic and acidic residues" evidence="2">
    <location>
        <begin position="1338"/>
        <end position="1348"/>
    </location>
</feature>
<keyword evidence="4" id="KW-0732">Signal</keyword>